<dbReference type="VEuPathDB" id="VectorBase:AAEL027536"/>
<keyword evidence="1" id="KW-0472">Membrane</keyword>
<keyword evidence="1" id="KW-1133">Transmembrane helix</keyword>
<feature type="domain" description="Solute carrier family 3 member 2 N-terminal" evidence="2">
    <location>
        <begin position="40"/>
        <end position="87"/>
    </location>
</feature>
<dbReference type="AlphaFoldDB" id="A0A0P6IY06"/>
<keyword evidence="1" id="KW-0812">Transmembrane</keyword>
<sequence>MTINEKTRLLPKEYQKSYVIPMPQEDLNNNTNDSILQEYDSYALTKEELAKYIEDPFWNRVRYICFSLYWILCLAALLASCYLAVEALENGFCEVDGLGNGSTVLANDTTLNPTTLVTDPTTVGGVDDAGVVLRMISSQPS</sequence>
<accession>A0A0P6IY06</accession>
<gene>
    <name evidence="4" type="primary">110674122</name>
</gene>
<dbReference type="Proteomes" id="UP000008820">
    <property type="component" value="Chromosome 1"/>
</dbReference>
<dbReference type="Pfam" id="PF16028">
    <property type="entry name" value="SLC3A2_N"/>
    <property type="match status" value="1"/>
</dbReference>
<evidence type="ECO:0000313" key="3">
    <source>
        <dbReference type="EMBL" id="JAN95860.1"/>
    </source>
</evidence>
<protein>
    <submittedName>
        <fullName evidence="3 4">Putative alpha amylase catalytic domain family found in maltase</fullName>
    </submittedName>
</protein>
<dbReference type="OrthoDB" id="204980at2759"/>
<dbReference type="InterPro" id="IPR031984">
    <property type="entry name" value="SLC3A2_N"/>
</dbReference>
<dbReference type="InParanoid" id="A0A0P6IY06"/>
<reference evidence="4 5" key="2">
    <citation type="submission" date="2017-06" db="EMBL/GenBank/DDBJ databases">
        <title>Aedes aegypti genome working group (AGWG) sequencing and assembly.</title>
        <authorList>
            <consortium name="Aedes aegypti Genome Working Group (AGWG)"/>
            <person name="Matthews B.J."/>
        </authorList>
    </citation>
    <scope>NUCLEOTIDE SEQUENCE [LARGE SCALE GENOMIC DNA]</scope>
    <source>
        <strain evidence="4 5">LVP_AGWG</strain>
    </source>
</reference>
<keyword evidence="5" id="KW-1185">Reference proteome</keyword>
<evidence type="ECO:0000313" key="4">
    <source>
        <dbReference type="EnsemblMetazoa" id="AAEL027536-PA"/>
    </source>
</evidence>
<feature type="transmembrane region" description="Helical" evidence="1">
    <location>
        <begin position="63"/>
        <end position="85"/>
    </location>
</feature>
<reference evidence="4" key="3">
    <citation type="submission" date="2022-10" db="UniProtKB">
        <authorList>
            <consortium name="EnsemblMetazoa"/>
        </authorList>
    </citation>
    <scope>IDENTIFICATION</scope>
    <source>
        <strain evidence="4">LVP_AGWG</strain>
    </source>
</reference>
<name>A0A0P6IY06_AEDAE</name>
<evidence type="ECO:0000259" key="2">
    <source>
        <dbReference type="Pfam" id="PF16028"/>
    </source>
</evidence>
<reference evidence="3" key="1">
    <citation type="journal article" date="2016" name="PLoS ONE">
        <title>A Deep Insight into the Sialome of Male and Female Aedes aegypti Mosquitoes.</title>
        <authorList>
            <person name="Ribeiro J.M."/>
            <person name="Martin-Martin I."/>
            <person name="Arca B."/>
            <person name="Calvo E."/>
        </authorList>
    </citation>
    <scope>NUCLEOTIDE SEQUENCE</scope>
    <source>
        <strain evidence="3">Liverpool</strain>
        <tissue evidence="3">Salivary glands</tissue>
    </source>
</reference>
<dbReference type="EMBL" id="GDUN01000059">
    <property type="protein sequence ID" value="JAN95860.1"/>
    <property type="molecule type" value="mRNA"/>
</dbReference>
<evidence type="ECO:0000256" key="1">
    <source>
        <dbReference type="SAM" id="Phobius"/>
    </source>
</evidence>
<evidence type="ECO:0000313" key="5">
    <source>
        <dbReference type="Proteomes" id="UP000008820"/>
    </source>
</evidence>
<organism evidence="3">
    <name type="scientific">Aedes aegypti</name>
    <name type="common">Yellowfever mosquito</name>
    <name type="synonym">Culex aegypti</name>
    <dbReference type="NCBI Taxonomy" id="7159"/>
    <lineage>
        <taxon>Eukaryota</taxon>
        <taxon>Metazoa</taxon>
        <taxon>Ecdysozoa</taxon>
        <taxon>Arthropoda</taxon>
        <taxon>Hexapoda</taxon>
        <taxon>Insecta</taxon>
        <taxon>Pterygota</taxon>
        <taxon>Neoptera</taxon>
        <taxon>Endopterygota</taxon>
        <taxon>Diptera</taxon>
        <taxon>Nematocera</taxon>
        <taxon>Culicoidea</taxon>
        <taxon>Culicidae</taxon>
        <taxon>Culicinae</taxon>
        <taxon>Aedini</taxon>
        <taxon>Aedes</taxon>
        <taxon>Stegomyia</taxon>
    </lineage>
</organism>
<dbReference type="EnsemblMetazoa" id="AAEL027536-RA">
    <property type="protein sequence ID" value="AAEL027536-PA"/>
    <property type="gene ID" value="AAEL027536"/>
</dbReference>
<proteinExistence type="evidence at transcript level"/>